<dbReference type="EMBL" id="GBRH01167805">
    <property type="protein sequence ID" value="JAE30091.1"/>
    <property type="molecule type" value="Transcribed_RNA"/>
</dbReference>
<proteinExistence type="predicted"/>
<sequence length="83" mass="9404">MTSQSSINFVLLEFQRKIGGEYSRAKCNSSRERSLIFFQMSRGKKKITLAGQMFTNPTSWMMAPYIHACTDKLVTITICKSSA</sequence>
<evidence type="ECO:0000313" key="1">
    <source>
        <dbReference type="EMBL" id="JAE30091.1"/>
    </source>
</evidence>
<reference evidence="1" key="1">
    <citation type="submission" date="2014-09" db="EMBL/GenBank/DDBJ databases">
        <authorList>
            <person name="Magalhaes I.L.F."/>
            <person name="Oliveira U."/>
            <person name="Santos F.R."/>
            <person name="Vidigal T.H.D.A."/>
            <person name="Brescovit A.D."/>
            <person name="Santos A.J."/>
        </authorList>
    </citation>
    <scope>NUCLEOTIDE SEQUENCE</scope>
    <source>
        <tissue evidence="1">Shoot tissue taken approximately 20 cm above the soil surface</tissue>
    </source>
</reference>
<accession>A0A0A9H5I3</accession>
<dbReference type="AlphaFoldDB" id="A0A0A9H5I3"/>
<reference evidence="1" key="2">
    <citation type="journal article" date="2015" name="Data Brief">
        <title>Shoot transcriptome of the giant reed, Arundo donax.</title>
        <authorList>
            <person name="Barrero R.A."/>
            <person name="Guerrero F.D."/>
            <person name="Moolhuijzen P."/>
            <person name="Goolsby J.A."/>
            <person name="Tidwell J."/>
            <person name="Bellgard S.E."/>
            <person name="Bellgard M.I."/>
        </authorList>
    </citation>
    <scope>NUCLEOTIDE SEQUENCE</scope>
    <source>
        <tissue evidence="1">Shoot tissue taken approximately 20 cm above the soil surface</tissue>
    </source>
</reference>
<protein>
    <submittedName>
        <fullName evidence="1">Uncharacterized protein</fullName>
    </submittedName>
</protein>
<name>A0A0A9H5I3_ARUDO</name>
<organism evidence="1">
    <name type="scientific">Arundo donax</name>
    <name type="common">Giant reed</name>
    <name type="synonym">Donax arundinaceus</name>
    <dbReference type="NCBI Taxonomy" id="35708"/>
    <lineage>
        <taxon>Eukaryota</taxon>
        <taxon>Viridiplantae</taxon>
        <taxon>Streptophyta</taxon>
        <taxon>Embryophyta</taxon>
        <taxon>Tracheophyta</taxon>
        <taxon>Spermatophyta</taxon>
        <taxon>Magnoliopsida</taxon>
        <taxon>Liliopsida</taxon>
        <taxon>Poales</taxon>
        <taxon>Poaceae</taxon>
        <taxon>PACMAD clade</taxon>
        <taxon>Arundinoideae</taxon>
        <taxon>Arundineae</taxon>
        <taxon>Arundo</taxon>
    </lineage>
</organism>